<protein>
    <recommendedName>
        <fullName evidence="10">RNA polymerase ECF-type sigma factor</fullName>
    </recommendedName>
</protein>
<dbReference type="NCBIfam" id="TIGR02937">
    <property type="entry name" value="sigma70-ECF"/>
    <property type="match status" value="1"/>
</dbReference>
<organism evidence="8 9">
    <name type="scientific">Symbiobacterium thermophilum</name>
    <dbReference type="NCBI Taxonomy" id="2734"/>
    <lineage>
        <taxon>Bacteria</taxon>
        <taxon>Bacillati</taxon>
        <taxon>Bacillota</taxon>
        <taxon>Clostridia</taxon>
        <taxon>Eubacteriales</taxon>
        <taxon>Symbiobacteriaceae</taxon>
        <taxon>Symbiobacterium</taxon>
    </lineage>
</organism>
<gene>
    <name evidence="8" type="ORF">CWE10_09235</name>
</gene>
<proteinExistence type="inferred from homology"/>
<comment type="similarity">
    <text evidence="1">Belongs to the sigma-70 factor family. ECF subfamily.</text>
</comment>
<dbReference type="CDD" id="cd06171">
    <property type="entry name" value="Sigma70_r4"/>
    <property type="match status" value="1"/>
</dbReference>
<comment type="caution">
    <text evidence="8">The sequence shown here is derived from an EMBL/GenBank/DDBJ whole genome shotgun (WGS) entry which is preliminary data.</text>
</comment>
<evidence type="ECO:0000313" key="8">
    <source>
        <dbReference type="EMBL" id="MBY6276380.1"/>
    </source>
</evidence>
<name>A0A953LED1_SYMTR</name>
<dbReference type="Pfam" id="PF08281">
    <property type="entry name" value="Sigma70_r4_2"/>
    <property type="match status" value="1"/>
</dbReference>
<keyword evidence="3" id="KW-0731">Sigma factor</keyword>
<dbReference type="InterPro" id="IPR036388">
    <property type="entry name" value="WH-like_DNA-bd_sf"/>
</dbReference>
<dbReference type="InterPro" id="IPR007627">
    <property type="entry name" value="RNA_pol_sigma70_r2"/>
</dbReference>
<evidence type="ECO:0000256" key="5">
    <source>
        <dbReference type="ARBA" id="ARBA00023163"/>
    </source>
</evidence>
<sequence>MPHWDDRHIHRQLLARDPAGLEALADRLAHKLYRLAQMILGGLGNEQDAEEVVSDALAAAWERAGTFDPQRSSLESWVLMLAKYAALDRRRHLRRRMLGADGEAKIIPLSAAPEPVAPSSDAAALAGEEQARVHAALRRLPPAERELLIRRYFLEEPLTDMARDLGLTRGALDTRLWRARQNLRRLLSDESEVRTHDR</sequence>
<evidence type="ECO:0000256" key="4">
    <source>
        <dbReference type="ARBA" id="ARBA00023125"/>
    </source>
</evidence>
<reference evidence="8" key="1">
    <citation type="submission" date="2017-11" db="EMBL/GenBank/DDBJ databases">
        <title>Three new genomes from thermophilic consortium.</title>
        <authorList>
            <person name="Quaggio R."/>
            <person name="Amgarten D."/>
            <person name="Setubal J.C."/>
        </authorList>
    </citation>
    <scope>NUCLEOTIDE SEQUENCE</scope>
    <source>
        <strain evidence="8">ZCTH01-B2</strain>
    </source>
</reference>
<dbReference type="SUPFAM" id="SSF88659">
    <property type="entry name" value="Sigma3 and sigma4 domains of RNA polymerase sigma factors"/>
    <property type="match status" value="1"/>
</dbReference>
<evidence type="ECO:0000259" key="7">
    <source>
        <dbReference type="Pfam" id="PF08281"/>
    </source>
</evidence>
<evidence type="ECO:0008006" key="10">
    <source>
        <dbReference type="Google" id="ProtNLM"/>
    </source>
</evidence>
<dbReference type="AlphaFoldDB" id="A0A953LED1"/>
<dbReference type="InterPro" id="IPR039425">
    <property type="entry name" value="RNA_pol_sigma-70-like"/>
</dbReference>
<dbReference type="PANTHER" id="PTHR43133">
    <property type="entry name" value="RNA POLYMERASE ECF-TYPE SIGMA FACTO"/>
    <property type="match status" value="1"/>
</dbReference>
<evidence type="ECO:0000313" key="9">
    <source>
        <dbReference type="Proteomes" id="UP000732377"/>
    </source>
</evidence>
<dbReference type="EMBL" id="PIUK01000077">
    <property type="protein sequence ID" value="MBY6276380.1"/>
    <property type="molecule type" value="Genomic_DNA"/>
</dbReference>
<dbReference type="InterPro" id="IPR013325">
    <property type="entry name" value="RNA_pol_sigma_r2"/>
</dbReference>
<keyword evidence="4" id="KW-0238">DNA-binding</keyword>
<keyword evidence="5" id="KW-0804">Transcription</keyword>
<dbReference type="SUPFAM" id="SSF88946">
    <property type="entry name" value="Sigma2 domain of RNA polymerase sigma factors"/>
    <property type="match status" value="1"/>
</dbReference>
<dbReference type="GO" id="GO:0016987">
    <property type="term" value="F:sigma factor activity"/>
    <property type="evidence" value="ECO:0007669"/>
    <property type="project" value="UniProtKB-KW"/>
</dbReference>
<dbReference type="InterPro" id="IPR013324">
    <property type="entry name" value="RNA_pol_sigma_r3/r4-like"/>
</dbReference>
<dbReference type="Gene3D" id="1.10.1740.10">
    <property type="match status" value="1"/>
</dbReference>
<dbReference type="RefSeq" id="WP_273379396.1">
    <property type="nucleotide sequence ID" value="NZ_PIUK01000077.1"/>
</dbReference>
<evidence type="ECO:0000256" key="3">
    <source>
        <dbReference type="ARBA" id="ARBA00023082"/>
    </source>
</evidence>
<dbReference type="InterPro" id="IPR014284">
    <property type="entry name" value="RNA_pol_sigma-70_dom"/>
</dbReference>
<feature type="domain" description="RNA polymerase sigma-70 region 2" evidence="6">
    <location>
        <begin position="26"/>
        <end position="95"/>
    </location>
</feature>
<dbReference type="Pfam" id="PF04542">
    <property type="entry name" value="Sigma70_r2"/>
    <property type="match status" value="1"/>
</dbReference>
<evidence type="ECO:0000259" key="6">
    <source>
        <dbReference type="Pfam" id="PF04542"/>
    </source>
</evidence>
<dbReference type="Proteomes" id="UP000732377">
    <property type="component" value="Unassembled WGS sequence"/>
</dbReference>
<accession>A0A953LED1</accession>
<evidence type="ECO:0000256" key="1">
    <source>
        <dbReference type="ARBA" id="ARBA00010641"/>
    </source>
</evidence>
<dbReference type="PANTHER" id="PTHR43133:SF8">
    <property type="entry name" value="RNA POLYMERASE SIGMA FACTOR HI_1459-RELATED"/>
    <property type="match status" value="1"/>
</dbReference>
<feature type="domain" description="RNA polymerase sigma factor 70 region 4 type 2" evidence="7">
    <location>
        <begin position="132"/>
        <end position="183"/>
    </location>
</feature>
<dbReference type="GO" id="GO:0003677">
    <property type="term" value="F:DNA binding"/>
    <property type="evidence" value="ECO:0007669"/>
    <property type="project" value="UniProtKB-KW"/>
</dbReference>
<evidence type="ECO:0000256" key="2">
    <source>
        <dbReference type="ARBA" id="ARBA00023015"/>
    </source>
</evidence>
<dbReference type="Gene3D" id="1.10.10.10">
    <property type="entry name" value="Winged helix-like DNA-binding domain superfamily/Winged helix DNA-binding domain"/>
    <property type="match status" value="1"/>
</dbReference>
<keyword evidence="2" id="KW-0805">Transcription regulation</keyword>
<dbReference type="InterPro" id="IPR013249">
    <property type="entry name" value="RNA_pol_sigma70_r4_t2"/>
</dbReference>
<dbReference type="GO" id="GO:0006352">
    <property type="term" value="P:DNA-templated transcription initiation"/>
    <property type="evidence" value="ECO:0007669"/>
    <property type="project" value="InterPro"/>
</dbReference>